<accession>A0ABN8NXQ4</accession>
<dbReference type="EMBL" id="CALNXK010000040">
    <property type="protein sequence ID" value="CAH3125094.1"/>
    <property type="molecule type" value="Genomic_DNA"/>
</dbReference>
<protein>
    <submittedName>
        <fullName evidence="1">Uncharacterized protein</fullName>
    </submittedName>
</protein>
<evidence type="ECO:0000313" key="1">
    <source>
        <dbReference type="EMBL" id="CAH3125094.1"/>
    </source>
</evidence>
<comment type="caution">
    <text evidence="1">The sequence shown here is derived from an EMBL/GenBank/DDBJ whole genome shotgun (WGS) entry which is preliminary data.</text>
</comment>
<sequence>IKESKPRGYNLTEEENFELKMLMRDLKSDLETAVDYQNETEEKLDSLWWDNLQYTVKEGVVTVGTGLTAGAAAGAMIGVVGGYVAGHLTNTKGLVEKGLHYGTTMG</sequence>
<proteinExistence type="predicted"/>
<dbReference type="Proteomes" id="UP001159405">
    <property type="component" value="Unassembled WGS sequence"/>
</dbReference>
<feature type="non-terminal residue" evidence="1">
    <location>
        <position position="1"/>
    </location>
</feature>
<gene>
    <name evidence="1" type="ORF">PLOB_00031603</name>
</gene>
<keyword evidence="2" id="KW-1185">Reference proteome</keyword>
<name>A0ABN8NXQ4_9CNID</name>
<reference evidence="1 2" key="1">
    <citation type="submission" date="2022-05" db="EMBL/GenBank/DDBJ databases">
        <authorList>
            <consortium name="Genoscope - CEA"/>
            <person name="William W."/>
        </authorList>
    </citation>
    <scope>NUCLEOTIDE SEQUENCE [LARGE SCALE GENOMIC DNA]</scope>
</reference>
<feature type="non-terminal residue" evidence="1">
    <location>
        <position position="106"/>
    </location>
</feature>
<evidence type="ECO:0000313" key="2">
    <source>
        <dbReference type="Proteomes" id="UP001159405"/>
    </source>
</evidence>
<organism evidence="1 2">
    <name type="scientific">Porites lobata</name>
    <dbReference type="NCBI Taxonomy" id="104759"/>
    <lineage>
        <taxon>Eukaryota</taxon>
        <taxon>Metazoa</taxon>
        <taxon>Cnidaria</taxon>
        <taxon>Anthozoa</taxon>
        <taxon>Hexacorallia</taxon>
        <taxon>Scleractinia</taxon>
        <taxon>Fungiina</taxon>
        <taxon>Poritidae</taxon>
        <taxon>Porites</taxon>
    </lineage>
</organism>